<gene>
    <name evidence="4" type="ORF">DDR33_10225</name>
</gene>
<dbReference type="InterPro" id="IPR012373">
    <property type="entry name" value="Ferrdict_sens_TM"/>
</dbReference>
<sequence length="365" mass="39994">MLNNGAYDERFKELMQEAYQQDASEQGTADRYLLPGADRRMIANIFQSEPVQVSPEPKKIRLWPKIAVAASIAAVMGIGTLIYVNRHNKHNIETLAVNDVAPGKVGATLTLANGKKILLTDAVNGQLAREAGVKISKSKNGQLLYQVTGDGGEDKINTLTTANGETYQVRLPDGSQAWLNAASSLTYSASLIKNGNRSVKLTGEGYFEIAKDKLHPFVVETATQKVEVLGTHFNVNAYTDEAAVATSLLEGSVKVSSSSGAHMIKPGQQALNDGAGIKVVKTDVDKVVDWKDGEFNLDEVDFRTAMRKIARWYDIEVVYDKSVPENIEAWGWISRSSKLSSVLKLIENSGLVRFRIEGKKVYVFK</sequence>
<dbReference type="Gene3D" id="3.55.50.30">
    <property type="match status" value="1"/>
</dbReference>
<dbReference type="AlphaFoldDB" id="A0A2U2PHM8"/>
<dbReference type="OrthoDB" id="1099963at2"/>
<feature type="domain" description="FecR protein" evidence="2">
    <location>
        <begin position="158"/>
        <end position="254"/>
    </location>
</feature>
<protein>
    <submittedName>
        <fullName evidence="4">Anti-sigma factor</fullName>
    </submittedName>
</protein>
<proteinExistence type="predicted"/>
<keyword evidence="5" id="KW-1185">Reference proteome</keyword>
<dbReference type="Gene3D" id="2.60.120.1440">
    <property type="match status" value="1"/>
</dbReference>
<evidence type="ECO:0000256" key="1">
    <source>
        <dbReference type="SAM" id="Phobius"/>
    </source>
</evidence>
<organism evidence="4 5">
    <name type="scientific">Pararcticibacter amylolyticus</name>
    <dbReference type="NCBI Taxonomy" id="2173175"/>
    <lineage>
        <taxon>Bacteria</taxon>
        <taxon>Pseudomonadati</taxon>
        <taxon>Bacteroidota</taxon>
        <taxon>Sphingobacteriia</taxon>
        <taxon>Sphingobacteriales</taxon>
        <taxon>Sphingobacteriaceae</taxon>
        <taxon>Pararcticibacter</taxon>
    </lineage>
</organism>
<dbReference type="GO" id="GO:0016989">
    <property type="term" value="F:sigma factor antagonist activity"/>
    <property type="evidence" value="ECO:0007669"/>
    <property type="project" value="TreeGrafter"/>
</dbReference>
<dbReference type="Pfam" id="PF04773">
    <property type="entry name" value="FecR"/>
    <property type="match status" value="1"/>
</dbReference>
<reference evidence="4 5" key="1">
    <citation type="submission" date="2018-04" db="EMBL/GenBank/DDBJ databases">
        <title>Pedobacter chongqingensis sp. nov., isolated from a rottenly hemp rope.</title>
        <authorList>
            <person name="Cai Y."/>
        </authorList>
    </citation>
    <scope>NUCLEOTIDE SEQUENCE [LARGE SCALE GENOMIC DNA]</scope>
    <source>
        <strain evidence="4 5">FJ4-8</strain>
    </source>
</reference>
<keyword evidence="1" id="KW-1133">Transmembrane helix</keyword>
<dbReference type="PANTHER" id="PTHR30273">
    <property type="entry name" value="PERIPLASMIC SIGNAL SENSOR AND SIGMA FACTOR ACTIVATOR FECR-RELATED"/>
    <property type="match status" value="1"/>
</dbReference>
<dbReference type="InterPro" id="IPR032508">
    <property type="entry name" value="FecR_C"/>
</dbReference>
<dbReference type="InterPro" id="IPR006860">
    <property type="entry name" value="FecR"/>
</dbReference>
<comment type="caution">
    <text evidence="4">The sequence shown here is derived from an EMBL/GenBank/DDBJ whole genome shotgun (WGS) entry which is preliminary data.</text>
</comment>
<name>A0A2U2PHM8_9SPHI</name>
<feature type="transmembrane region" description="Helical" evidence="1">
    <location>
        <begin position="66"/>
        <end position="84"/>
    </location>
</feature>
<evidence type="ECO:0000313" key="4">
    <source>
        <dbReference type="EMBL" id="PWG80917.1"/>
    </source>
</evidence>
<evidence type="ECO:0000259" key="2">
    <source>
        <dbReference type="Pfam" id="PF04773"/>
    </source>
</evidence>
<keyword evidence="1" id="KW-0812">Transmembrane</keyword>
<dbReference type="PANTHER" id="PTHR30273:SF2">
    <property type="entry name" value="PROTEIN FECR"/>
    <property type="match status" value="1"/>
</dbReference>
<feature type="domain" description="Protein FecR C-terminal" evidence="3">
    <location>
        <begin position="295"/>
        <end position="363"/>
    </location>
</feature>
<dbReference type="EMBL" id="QEAS01000007">
    <property type="protein sequence ID" value="PWG80917.1"/>
    <property type="molecule type" value="Genomic_DNA"/>
</dbReference>
<keyword evidence="1" id="KW-0472">Membrane</keyword>
<dbReference type="Pfam" id="PF16344">
    <property type="entry name" value="FecR_C"/>
    <property type="match status" value="1"/>
</dbReference>
<dbReference type="Proteomes" id="UP000245647">
    <property type="component" value="Unassembled WGS sequence"/>
</dbReference>
<evidence type="ECO:0000259" key="3">
    <source>
        <dbReference type="Pfam" id="PF16344"/>
    </source>
</evidence>
<evidence type="ECO:0000313" key="5">
    <source>
        <dbReference type="Proteomes" id="UP000245647"/>
    </source>
</evidence>
<accession>A0A2U2PHM8</accession>